<evidence type="ECO:0000313" key="4">
    <source>
        <dbReference type="EMBL" id="MEW6953419.1"/>
    </source>
</evidence>
<keyword evidence="2" id="KW-0812">Transmembrane</keyword>
<proteinExistence type="predicted"/>
<feature type="region of interest" description="Disordered" evidence="1">
    <location>
        <begin position="56"/>
        <end position="109"/>
    </location>
</feature>
<dbReference type="Proteomes" id="UP001555100">
    <property type="component" value="Unassembled WGS sequence"/>
</dbReference>
<evidence type="ECO:0000256" key="2">
    <source>
        <dbReference type="SAM" id="Phobius"/>
    </source>
</evidence>
<keyword evidence="2" id="KW-1133">Transmembrane helix</keyword>
<keyword evidence="5" id="KW-1185">Reference proteome</keyword>
<evidence type="ECO:0000313" key="5">
    <source>
        <dbReference type="Proteomes" id="UP001555100"/>
    </source>
</evidence>
<reference evidence="4 5" key="1">
    <citation type="submission" date="2024-01" db="EMBL/GenBank/DDBJ databases">
        <title>Genomic analysis and antimicrobial resistance profiles of Trueperella pyogenes isolated from domestic and wild animals.</title>
        <authorList>
            <person name="Magossi G."/>
            <person name="Gzyl K.E."/>
            <person name="Holman D.B."/>
            <person name="Amat S."/>
        </authorList>
    </citation>
    <scope>NUCLEOTIDE SEQUENCE [LARGE SCALE GENOMIC DNA]</scope>
    <source>
        <strain evidence="4 5">1494</strain>
    </source>
</reference>
<dbReference type="EMBL" id="JBAGNM010000001">
    <property type="protein sequence ID" value="MEW6953419.1"/>
    <property type="molecule type" value="Genomic_DNA"/>
</dbReference>
<comment type="caution">
    <text evidence="4">The sequence shown here is derived from an EMBL/GenBank/DDBJ whole genome shotgun (WGS) entry which is preliminary data.</text>
</comment>
<sequence length="203" mass="21232">MATRYPEDEFDRMAAERNTVGAHRQPPNARPWIIGVIAVLVLAPLLGIGLGKWLAGSEEPTSQPSTSASAPAEQTTTPTPSPAEETSPAPATQEAPKNEPTPSVQPPVVAEPNLGQRILVLNGRGTNGLAGQKAAVLKRAGFGNLNVADYKGGADPVETTVFYASPEFAGTARLAAEKLGIARVVESAEVASKHRTQVVIVLR</sequence>
<dbReference type="Pfam" id="PF13399">
    <property type="entry name" value="LytR_C"/>
    <property type="match status" value="1"/>
</dbReference>
<dbReference type="Gene3D" id="3.30.70.2390">
    <property type="match status" value="1"/>
</dbReference>
<name>A0ABV3N871_9ACTO</name>
<feature type="domain" description="LytR/CpsA/Psr regulator C-terminal" evidence="3">
    <location>
        <begin position="117"/>
        <end position="202"/>
    </location>
</feature>
<accession>A0ABV3N871</accession>
<dbReference type="RefSeq" id="WP_367245772.1">
    <property type="nucleotide sequence ID" value="NZ_CP123413.1"/>
</dbReference>
<evidence type="ECO:0000256" key="1">
    <source>
        <dbReference type="SAM" id="MobiDB-lite"/>
    </source>
</evidence>
<feature type="compositionally biased region" description="Low complexity" evidence="1">
    <location>
        <begin position="57"/>
        <end position="95"/>
    </location>
</feature>
<feature type="transmembrane region" description="Helical" evidence="2">
    <location>
        <begin position="32"/>
        <end position="55"/>
    </location>
</feature>
<gene>
    <name evidence="4" type="ORF">V3M73_00040</name>
</gene>
<dbReference type="InterPro" id="IPR027381">
    <property type="entry name" value="LytR/CpsA/Psr_C"/>
</dbReference>
<keyword evidence="2" id="KW-0472">Membrane</keyword>
<protein>
    <submittedName>
        <fullName evidence="4">LytR C-terminal domain-containing protein</fullName>
    </submittedName>
</protein>
<organism evidence="4 5">
    <name type="scientific">Trueperella pyogenes</name>
    <dbReference type="NCBI Taxonomy" id="1661"/>
    <lineage>
        <taxon>Bacteria</taxon>
        <taxon>Bacillati</taxon>
        <taxon>Actinomycetota</taxon>
        <taxon>Actinomycetes</taxon>
        <taxon>Actinomycetales</taxon>
        <taxon>Actinomycetaceae</taxon>
        <taxon>Trueperella</taxon>
    </lineage>
</organism>
<evidence type="ECO:0000259" key="3">
    <source>
        <dbReference type="Pfam" id="PF13399"/>
    </source>
</evidence>